<accession>A0A1E3WC52</accession>
<keyword evidence="2" id="KW-1185">Reference proteome</keyword>
<dbReference type="Proteomes" id="UP000095042">
    <property type="component" value="Unassembled WGS sequence"/>
</dbReference>
<reference evidence="1 2" key="1">
    <citation type="journal article" date="2016" name="Environ. Microbiol.">
        <title>New Methyloceanibacter diversity from North Sea sediments includes methanotroph containing solely the soluble methane monooxygenase.</title>
        <authorList>
            <person name="Vekeman B."/>
            <person name="Kerckhof F.M."/>
            <person name="Cremers G."/>
            <person name="de Vos P."/>
            <person name="Vandamme P."/>
            <person name="Boon N."/>
            <person name="Op den Camp H.J."/>
            <person name="Heylen K."/>
        </authorList>
    </citation>
    <scope>NUCLEOTIDE SEQUENCE [LARGE SCALE GENOMIC DNA]</scope>
    <source>
        <strain evidence="1 2">R-67177</strain>
    </source>
</reference>
<gene>
    <name evidence="1" type="ORF">AUC71_00885</name>
</gene>
<dbReference type="EMBL" id="LPWD01000113">
    <property type="protein sequence ID" value="ODS03403.1"/>
    <property type="molecule type" value="Genomic_DNA"/>
</dbReference>
<name>A0A1E3WC52_9HYPH</name>
<dbReference type="SUPFAM" id="SSF103473">
    <property type="entry name" value="MFS general substrate transporter"/>
    <property type="match status" value="1"/>
</dbReference>
<proteinExistence type="predicted"/>
<dbReference type="RefSeq" id="WP_069623382.1">
    <property type="nucleotide sequence ID" value="NZ_LPWD01000113.1"/>
</dbReference>
<evidence type="ECO:0000313" key="1">
    <source>
        <dbReference type="EMBL" id="ODS03403.1"/>
    </source>
</evidence>
<protein>
    <recommendedName>
        <fullName evidence="3">Major facilitator superfamily (MFS) profile domain-containing protein</fullName>
    </recommendedName>
</protein>
<comment type="caution">
    <text evidence="1">The sequence shown here is derived from an EMBL/GenBank/DDBJ whole genome shotgun (WGS) entry which is preliminary data.</text>
</comment>
<evidence type="ECO:0008006" key="3">
    <source>
        <dbReference type="Google" id="ProtNLM"/>
    </source>
</evidence>
<dbReference type="InterPro" id="IPR036259">
    <property type="entry name" value="MFS_trans_sf"/>
</dbReference>
<dbReference type="AlphaFoldDB" id="A0A1E3WC52"/>
<organism evidence="1 2">
    <name type="scientific">Methyloceanibacter marginalis</name>
    <dbReference type="NCBI Taxonomy" id="1774971"/>
    <lineage>
        <taxon>Bacteria</taxon>
        <taxon>Pseudomonadati</taxon>
        <taxon>Pseudomonadota</taxon>
        <taxon>Alphaproteobacteria</taxon>
        <taxon>Hyphomicrobiales</taxon>
        <taxon>Hyphomicrobiaceae</taxon>
        <taxon>Methyloceanibacter</taxon>
    </lineage>
</organism>
<evidence type="ECO:0000313" key="2">
    <source>
        <dbReference type="Proteomes" id="UP000095042"/>
    </source>
</evidence>
<sequence>MDQDQTRDGHLAAAIRKATWRLIPFLCLAYTVNFLDRVNVGFAALHMNEDLAFRRASTASAPASSSSAISPSRSRAISLCIASARASGSRVS</sequence>
<dbReference type="Gene3D" id="1.20.1250.20">
    <property type="entry name" value="MFS general substrate transporter like domains"/>
    <property type="match status" value="1"/>
</dbReference>